<protein>
    <submittedName>
        <fullName evidence="1">Uncharacterized protein</fullName>
    </submittedName>
</protein>
<organism evidence="1">
    <name type="scientific">marine metagenome</name>
    <dbReference type="NCBI Taxonomy" id="408172"/>
    <lineage>
        <taxon>unclassified sequences</taxon>
        <taxon>metagenomes</taxon>
        <taxon>ecological metagenomes</taxon>
    </lineage>
</organism>
<name>A0A382YT09_9ZZZZ</name>
<evidence type="ECO:0000313" key="1">
    <source>
        <dbReference type="EMBL" id="SVD86230.1"/>
    </source>
</evidence>
<accession>A0A382YT09</accession>
<dbReference type="EMBL" id="UINC01178203">
    <property type="protein sequence ID" value="SVD86230.1"/>
    <property type="molecule type" value="Genomic_DNA"/>
</dbReference>
<feature type="non-terminal residue" evidence="1">
    <location>
        <position position="111"/>
    </location>
</feature>
<reference evidence="1" key="1">
    <citation type="submission" date="2018-05" db="EMBL/GenBank/DDBJ databases">
        <authorList>
            <person name="Lanie J.A."/>
            <person name="Ng W.-L."/>
            <person name="Kazmierczak K.M."/>
            <person name="Andrzejewski T.M."/>
            <person name="Davidsen T.M."/>
            <person name="Wayne K.J."/>
            <person name="Tettelin H."/>
            <person name="Glass J.I."/>
            <person name="Rusch D."/>
            <person name="Podicherti R."/>
            <person name="Tsui H.-C.T."/>
            <person name="Winkler M.E."/>
        </authorList>
    </citation>
    <scope>NUCLEOTIDE SEQUENCE</scope>
</reference>
<sequence length="111" mass="12527">MKHLAPLLPSFLLPTLLALANPPVGEIEKQLSRRILTAGQALEEVQVFCETRVPDVPAFKDPKAWLKESARIRSEVLDKIVFRGGEAKEWRDAKPKVVWGKVIEDLPGYRI</sequence>
<dbReference type="AlphaFoldDB" id="A0A382YT09"/>
<gene>
    <name evidence="1" type="ORF">METZ01_LOCUS439084</name>
</gene>
<proteinExistence type="predicted"/>